<evidence type="ECO:0000313" key="6">
    <source>
        <dbReference type="EMBL" id="CAD8301975.1"/>
    </source>
</evidence>
<feature type="chain" id="PRO_5031328505" description="ShKT domain-containing protein" evidence="4">
    <location>
        <begin position="27"/>
        <end position="252"/>
    </location>
</feature>
<dbReference type="PANTHER" id="PTHR11592">
    <property type="entry name" value="GLUTATHIONE PEROXIDASE"/>
    <property type="match status" value="1"/>
</dbReference>
<dbReference type="SUPFAM" id="SSF52833">
    <property type="entry name" value="Thioredoxin-like"/>
    <property type="match status" value="1"/>
</dbReference>
<dbReference type="Pfam" id="PF01549">
    <property type="entry name" value="ShK"/>
    <property type="match status" value="1"/>
</dbReference>
<name>A0A7R9Z229_9STRA</name>
<sequence>MPNLRHNSFVLILAVVLLASPPGSSPQIFASASVSVDKLPECEEMAQKGDCTKPERMEFMLKNCAASCEKQPGVRKVEVMPIGDDEPQFFDLSAEDAHGNVIEFDDFEGYVTLVVNCAKICGATEHFYKALDHIHDVWPYTVEILAFPFWKKDTNETPETCPSLREAELSKDRKIHVMKEVELKGPNMHPVYKFFKNKFNQEVDDSYSTFFLVNPDGNLVEAHFGTHPTAIKQYIQKHLKEDLAGRAKIGEL</sequence>
<keyword evidence="3" id="KW-0560">Oxidoreductase</keyword>
<dbReference type="InterPro" id="IPR000889">
    <property type="entry name" value="Glutathione_peroxidase"/>
</dbReference>
<dbReference type="PROSITE" id="PS51355">
    <property type="entry name" value="GLUTATHIONE_PEROXID_3"/>
    <property type="match status" value="1"/>
</dbReference>
<organism evidence="6">
    <name type="scientific">Pseudictyota dubia</name>
    <dbReference type="NCBI Taxonomy" id="2749911"/>
    <lineage>
        <taxon>Eukaryota</taxon>
        <taxon>Sar</taxon>
        <taxon>Stramenopiles</taxon>
        <taxon>Ochrophyta</taxon>
        <taxon>Bacillariophyta</taxon>
        <taxon>Mediophyceae</taxon>
        <taxon>Biddulphiophycidae</taxon>
        <taxon>Eupodiscales</taxon>
        <taxon>Odontellaceae</taxon>
        <taxon>Pseudictyota</taxon>
    </lineage>
</organism>
<dbReference type="PANTHER" id="PTHR11592:SF132">
    <property type="entry name" value="GLUTATHIONE PEROXIDASE 7, CHLOROPLASTIC-RELATED"/>
    <property type="match status" value="1"/>
</dbReference>
<evidence type="ECO:0000259" key="5">
    <source>
        <dbReference type="PROSITE" id="PS51670"/>
    </source>
</evidence>
<dbReference type="AlphaFoldDB" id="A0A7R9Z229"/>
<keyword evidence="4" id="KW-0732">Signal</keyword>
<dbReference type="GO" id="GO:0004601">
    <property type="term" value="F:peroxidase activity"/>
    <property type="evidence" value="ECO:0007669"/>
    <property type="project" value="UniProtKB-KW"/>
</dbReference>
<protein>
    <recommendedName>
        <fullName evidence="5">ShKT domain-containing protein</fullName>
    </recommendedName>
</protein>
<dbReference type="PROSITE" id="PS51670">
    <property type="entry name" value="SHKT"/>
    <property type="match status" value="1"/>
</dbReference>
<keyword evidence="2" id="KW-0575">Peroxidase</keyword>
<comment type="similarity">
    <text evidence="1">Belongs to the glutathione peroxidase family.</text>
</comment>
<evidence type="ECO:0000256" key="1">
    <source>
        <dbReference type="ARBA" id="ARBA00006926"/>
    </source>
</evidence>
<dbReference type="GO" id="GO:0006979">
    <property type="term" value="P:response to oxidative stress"/>
    <property type="evidence" value="ECO:0007669"/>
    <property type="project" value="InterPro"/>
</dbReference>
<feature type="domain" description="ShKT" evidence="5">
    <location>
        <begin position="33"/>
        <end position="71"/>
    </location>
</feature>
<accession>A0A7R9Z229</accession>
<gene>
    <name evidence="6" type="ORF">TDUB1175_LOCUS5698</name>
</gene>
<dbReference type="Gene3D" id="3.40.30.10">
    <property type="entry name" value="Glutaredoxin"/>
    <property type="match status" value="1"/>
</dbReference>
<reference evidence="6" key="1">
    <citation type="submission" date="2021-01" db="EMBL/GenBank/DDBJ databases">
        <authorList>
            <person name="Corre E."/>
            <person name="Pelletier E."/>
            <person name="Niang G."/>
            <person name="Scheremetjew M."/>
            <person name="Finn R."/>
            <person name="Kale V."/>
            <person name="Holt S."/>
            <person name="Cochrane G."/>
            <person name="Meng A."/>
            <person name="Brown T."/>
            <person name="Cohen L."/>
        </authorList>
    </citation>
    <scope>NUCLEOTIDE SEQUENCE</scope>
    <source>
        <strain evidence="6">CCMP147</strain>
    </source>
</reference>
<evidence type="ECO:0000256" key="2">
    <source>
        <dbReference type="ARBA" id="ARBA00022559"/>
    </source>
</evidence>
<dbReference type="InterPro" id="IPR036249">
    <property type="entry name" value="Thioredoxin-like_sf"/>
</dbReference>
<dbReference type="Gene3D" id="1.10.10.1940">
    <property type="match status" value="1"/>
</dbReference>
<dbReference type="InterPro" id="IPR003582">
    <property type="entry name" value="ShKT_dom"/>
</dbReference>
<evidence type="ECO:0000256" key="3">
    <source>
        <dbReference type="ARBA" id="ARBA00023002"/>
    </source>
</evidence>
<feature type="signal peptide" evidence="4">
    <location>
        <begin position="1"/>
        <end position="26"/>
    </location>
</feature>
<dbReference type="Pfam" id="PF00255">
    <property type="entry name" value="GSHPx"/>
    <property type="match status" value="1"/>
</dbReference>
<dbReference type="EMBL" id="HBED01011433">
    <property type="protein sequence ID" value="CAD8301975.1"/>
    <property type="molecule type" value="Transcribed_RNA"/>
</dbReference>
<evidence type="ECO:0000256" key="4">
    <source>
        <dbReference type="SAM" id="SignalP"/>
    </source>
</evidence>
<proteinExistence type="inferred from homology"/>